<evidence type="ECO:0000313" key="3">
    <source>
        <dbReference type="EMBL" id="TQV71925.1"/>
    </source>
</evidence>
<feature type="signal peptide" evidence="2">
    <location>
        <begin position="1"/>
        <end position="28"/>
    </location>
</feature>
<dbReference type="OrthoDB" id="7631035at2"/>
<organism evidence="3 4">
    <name type="scientific">Denitrobaculum tricleocarpae</name>
    <dbReference type="NCBI Taxonomy" id="2591009"/>
    <lineage>
        <taxon>Bacteria</taxon>
        <taxon>Pseudomonadati</taxon>
        <taxon>Pseudomonadota</taxon>
        <taxon>Alphaproteobacteria</taxon>
        <taxon>Rhodospirillales</taxon>
        <taxon>Rhodospirillaceae</taxon>
        <taxon>Denitrobaculum</taxon>
    </lineage>
</organism>
<dbReference type="EMBL" id="VHSH01000013">
    <property type="protein sequence ID" value="TQV71925.1"/>
    <property type="molecule type" value="Genomic_DNA"/>
</dbReference>
<feature type="region of interest" description="Disordered" evidence="1">
    <location>
        <begin position="139"/>
        <end position="165"/>
    </location>
</feature>
<feature type="compositionally biased region" description="Pro residues" evidence="1">
    <location>
        <begin position="143"/>
        <end position="155"/>
    </location>
</feature>
<gene>
    <name evidence="3" type="ORF">FKG95_26480</name>
</gene>
<reference evidence="3 4" key="1">
    <citation type="submission" date="2019-06" db="EMBL/GenBank/DDBJ databases">
        <title>Whole genome sequence for Rhodospirillaceae sp. R148.</title>
        <authorList>
            <person name="Wang G."/>
        </authorList>
    </citation>
    <scope>NUCLEOTIDE SEQUENCE [LARGE SCALE GENOMIC DNA]</scope>
    <source>
        <strain evidence="3 4">R148</strain>
    </source>
</reference>
<keyword evidence="2" id="KW-0732">Signal</keyword>
<feature type="chain" id="PRO_5021805832" evidence="2">
    <location>
        <begin position="29"/>
        <end position="378"/>
    </location>
</feature>
<evidence type="ECO:0000256" key="2">
    <source>
        <dbReference type="SAM" id="SignalP"/>
    </source>
</evidence>
<evidence type="ECO:0000313" key="4">
    <source>
        <dbReference type="Proteomes" id="UP000315252"/>
    </source>
</evidence>
<keyword evidence="4" id="KW-1185">Reference proteome</keyword>
<feature type="region of interest" description="Disordered" evidence="1">
    <location>
        <begin position="31"/>
        <end position="50"/>
    </location>
</feature>
<dbReference type="AlphaFoldDB" id="A0A545T400"/>
<accession>A0A545T400</accession>
<dbReference type="RefSeq" id="WP_142899472.1">
    <property type="nucleotide sequence ID" value="NZ_ML660064.1"/>
</dbReference>
<protein>
    <submittedName>
        <fullName evidence="3">DUF481 domain-containing protein</fullName>
    </submittedName>
</protein>
<name>A0A545T400_9PROT</name>
<dbReference type="Pfam" id="PF04338">
    <property type="entry name" value="DUF481"/>
    <property type="match status" value="1"/>
</dbReference>
<dbReference type="InterPro" id="IPR007433">
    <property type="entry name" value="DUF481"/>
</dbReference>
<feature type="compositionally biased region" description="Low complexity" evidence="1">
    <location>
        <begin position="156"/>
        <end position="165"/>
    </location>
</feature>
<comment type="caution">
    <text evidence="3">The sequence shown here is derived from an EMBL/GenBank/DDBJ whole genome shotgun (WGS) entry which is preliminary data.</text>
</comment>
<proteinExistence type="predicted"/>
<dbReference type="Proteomes" id="UP000315252">
    <property type="component" value="Unassembled WGS sequence"/>
</dbReference>
<sequence>MIDFLRLRRRFFLPVIIVSIAASPVLTAEQSQADQRQADQHQADQHQAGQLRTETPLDAPLANALQRAAASADPNAFDAAVRQALETNPEQQPAILRLAIVLRPDWAAALVGSRLAAKPDPSGPGRALTQRAVPATTAGVAPIPAPDTEAPPEPAAAPAAKAPSNPAFTGSVDFGGILRTGNTENAGVKGQLKLGYKPDRWEHKGKAEASYLRSEAETLEQRAVLEYEVNYEITDRLFAFGLANYTDDRFSGFDFETLSSAGLGVRLFEGDPVTWEVTAGPSLRYAEFSDSDESETAPGARFTNDVSWQVSENALLANETEVLWDRERVTLENDASVKLRIVEKLSGKLSLNTRYRSNVPEDTKSTDTTTRASIVYDF</sequence>
<evidence type="ECO:0000256" key="1">
    <source>
        <dbReference type="SAM" id="MobiDB-lite"/>
    </source>
</evidence>